<feature type="domain" description="HTH lysR-type" evidence="5">
    <location>
        <begin position="6"/>
        <end position="63"/>
    </location>
</feature>
<dbReference type="Pfam" id="PF03466">
    <property type="entry name" value="LysR_substrate"/>
    <property type="match status" value="1"/>
</dbReference>
<proteinExistence type="inferred from homology"/>
<dbReference type="GO" id="GO:0003700">
    <property type="term" value="F:DNA-binding transcription factor activity"/>
    <property type="evidence" value="ECO:0007669"/>
    <property type="project" value="InterPro"/>
</dbReference>
<dbReference type="Proteomes" id="UP000190460">
    <property type="component" value="Unassembled WGS sequence"/>
</dbReference>
<dbReference type="PRINTS" id="PR00039">
    <property type="entry name" value="HTHLYSR"/>
</dbReference>
<evidence type="ECO:0000313" key="6">
    <source>
        <dbReference type="EMBL" id="SKA76949.1"/>
    </source>
</evidence>
<dbReference type="InterPro" id="IPR036390">
    <property type="entry name" value="WH_DNA-bd_sf"/>
</dbReference>
<keyword evidence="3" id="KW-0238">DNA-binding</keyword>
<comment type="similarity">
    <text evidence="1">Belongs to the LysR transcriptional regulatory family.</text>
</comment>
<dbReference type="CDD" id="cd08432">
    <property type="entry name" value="PBP2_GcdR_TrpI_HvrB_AmpR_like"/>
    <property type="match status" value="1"/>
</dbReference>
<dbReference type="SUPFAM" id="SSF53850">
    <property type="entry name" value="Periplasmic binding protein-like II"/>
    <property type="match status" value="1"/>
</dbReference>
<dbReference type="Gene3D" id="3.40.190.10">
    <property type="entry name" value="Periplasmic binding protein-like II"/>
    <property type="match status" value="2"/>
</dbReference>
<dbReference type="PANTHER" id="PTHR30537">
    <property type="entry name" value="HTH-TYPE TRANSCRIPTIONAL REGULATOR"/>
    <property type="match status" value="1"/>
</dbReference>
<dbReference type="PANTHER" id="PTHR30537:SF26">
    <property type="entry name" value="GLYCINE CLEAVAGE SYSTEM TRANSCRIPTIONAL ACTIVATOR"/>
    <property type="match status" value="1"/>
</dbReference>
<reference evidence="7" key="1">
    <citation type="submission" date="2017-02" db="EMBL/GenBank/DDBJ databases">
        <authorList>
            <person name="Varghese N."/>
            <person name="Submissions S."/>
        </authorList>
    </citation>
    <scope>NUCLEOTIDE SEQUENCE [LARGE SCALE GENOMIC DNA]</scope>
    <source>
        <strain evidence="7">ATCC 49788</strain>
    </source>
</reference>
<dbReference type="InterPro" id="IPR005119">
    <property type="entry name" value="LysR_subst-bd"/>
</dbReference>
<dbReference type="EMBL" id="FUYB01000006">
    <property type="protein sequence ID" value="SKA76949.1"/>
    <property type="molecule type" value="Genomic_DNA"/>
</dbReference>
<dbReference type="STRING" id="92487.SAMN02745130_01702"/>
<evidence type="ECO:0000256" key="3">
    <source>
        <dbReference type="ARBA" id="ARBA00023125"/>
    </source>
</evidence>
<accession>A0A1T4WIF8</accession>
<dbReference type="GO" id="GO:0043565">
    <property type="term" value="F:sequence-specific DNA binding"/>
    <property type="evidence" value="ECO:0007669"/>
    <property type="project" value="TreeGrafter"/>
</dbReference>
<organism evidence="6 7">
    <name type="scientific">Thiothrix eikelboomii</name>
    <dbReference type="NCBI Taxonomy" id="92487"/>
    <lineage>
        <taxon>Bacteria</taxon>
        <taxon>Pseudomonadati</taxon>
        <taxon>Pseudomonadota</taxon>
        <taxon>Gammaproteobacteria</taxon>
        <taxon>Thiotrichales</taxon>
        <taxon>Thiotrichaceae</taxon>
        <taxon>Thiothrix</taxon>
    </lineage>
</organism>
<protein>
    <submittedName>
        <fullName evidence="6">Transcriptional regulator, LysR family</fullName>
    </submittedName>
</protein>
<keyword evidence="2" id="KW-0805">Transcription regulation</keyword>
<gene>
    <name evidence="6" type="ORF">SAMN02745130_01702</name>
</gene>
<dbReference type="InterPro" id="IPR036388">
    <property type="entry name" value="WH-like_DNA-bd_sf"/>
</dbReference>
<dbReference type="GO" id="GO:0006351">
    <property type="term" value="P:DNA-templated transcription"/>
    <property type="evidence" value="ECO:0007669"/>
    <property type="project" value="TreeGrafter"/>
</dbReference>
<keyword evidence="4" id="KW-0804">Transcription</keyword>
<dbReference type="AlphaFoldDB" id="A0A1T4WIF8"/>
<evidence type="ECO:0000256" key="1">
    <source>
        <dbReference type="ARBA" id="ARBA00009437"/>
    </source>
</evidence>
<sequence length="318" mass="35767">MSHQLPPLNALRAFEAVARHQSFTKAAEELFVTRAAISHQIKHLEEFLGIELVERHNRSITLTRAGEAALPKLREGFNTLADAVHLMRSQKTNESLSVWVAPSFASKWLVPRLHTFSQQHPDIDMRISGEAKLVDATEQHGALDELFRAHEIDVMIRFGQGNYPGCLVEKLFSVEAVPLCKPSLLTDSEHPLREPADLKFHTLLHDDTPYIGRPSWERWLQLANVEGVDFKRGLHFNHVSLAMEAALDGQGVLLSMDALAQHDIEAGRLCIPFPLSMHLEHAYHVIRPKSATTNQRAASAFIAWVLAEAEEQEEQRLA</sequence>
<dbReference type="OrthoDB" id="9771171at2"/>
<evidence type="ECO:0000256" key="2">
    <source>
        <dbReference type="ARBA" id="ARBA00023015"/>
    </source>
</evidence>
<dbReference type="NCBIfam" id="NF008352">
    <property type="entry name" value="PRK11139.1"/>
    <property type="match status" value="1"/>
</dbReference>
<dbReference type="PROSITE" id="PS50931">
    <property type="entry name" value="HTH_LYSR"/>
    <property type="match status" value="1"/>
</dbReference>
<dbReference type="Gene3D" id="1.10.10.10">
    <property type="entry name" value="Winged helix-like DNA-binding domain superfamily/Winged helix DNA-binding domain"/>
    <property type="match status" value="1"/>
</dbReference>
<keyword evidence="7" id="KW-1185">Reference proteome</keyword>
<evidence type="ECO:0000313" key="7">
    <source>
        <dbReference type="Proteomes" id="UP000190460"/>
    </source>
</evidence>
<name>A0A1T4WIF8_9GAMM</name>
<dbReference type="InterPro" id="IPR000847">
    <property type="entry name" value="LysR_HTH_N"/>
</dbReference>
<dbReference type="Pfam" id="PF00126">
    <property type="entry name" value="HTH_1"/>
    <property type="match status" value="1"/>
</dbReference>
<dbReference type="RefSeq" id="WP_078922174.1">
    <property type="nucleotide sequence ID" value="NZ_FUYB01000006.1"/>
</dbReference>
<dbReference type="InterPro" id="IPR058163">
    <property type="entry name" value="LysR-type_TF_proteobact-type"/>
</dbReference>
<evidence type="ECO:0000256" key="4">
    <source>
        <dbReference type="ARBA" id="ARBA00023163"/>
    </source>
</evidence>
<evidence type="ECO:0000259" key="5">
    <source>
        <dbReference type="PROSITE" id="PS50931"/>
    </source>
</evidence>
<dbReference type="FunFam" id="1.10.10.10:FF:000038">
    <property type="entry name" value="Glycine cleavage system transcriptional activator"/>
    <property type="match status" value="1"/>
</dbReference>
<dbReference type="SUPFAM" id="SSF46785">
    <property type="entry name" value="Winged helix' DNA-binding domain"/>
    <property type="match status" value="1"/>
</dbReference>